<protein>
    <recommendedName>
        <fullName evidence="3">Magnetosome membrane associated protein MmeA</fullName>
    </recommendedName>
</protein>
<organism evidence="1 2">
    <name type="scientific">Dongia rigui</name>
    <dbReference type="NCBI Taxonomy" id="940149"/>
    <lineage>
        <taxon>Bacteria</taxon>
        <taxon>Pseudomonadati</taxon>
        <taxon>Pseudomonadota</taxon>
        <taxon>Alphaproteobacteria</taxon>
        <taxon>Rhodospirillales</taxon>
        <taxon>Dongiaceae</taxon>
        <taxon>Dongia</taxon>
    </lineage>
</organism>
<comment type="caution">
    <text evidence="1">The sequence shown here is derived from an EMBL/GenBank/DDBJ whole genome shotgun (WGS) entry which is preliminary data.</text>
</comment>
<dbReference type="Proteomes" id="UP001271769">
    <property type="component" value="Unassembled WGS sequence"/>
</dbReference>
<dbReference type="PROSITE" id="PS51257">
    <property type="entry name" value="PROKAR_LIPOPROTEIN"/>
    <property type="match status" value="1"/>
</dbReference>
<sequence length="352" mass="37637">MKKHVWLAAVAAAPLMLGGCEFFNNALAPSVSGAPIGADVHNTASVPTGQPTGTLVGTRVIEIRSDLSRLQQAVQQQTLKHQELRGSAERNAAGYQTTVGAIQGKLQMGTTPGNPMVTSAWQQAQNQLDQIGSDLDQMNRLQNDVANNAAFSSYLLDSIRASYTVSGAVDEDHRQLRALEDQTNQTTVSIDRLLNQLSEDVSRQTNFLANERSNLTTLAAGVNNGQVYGTTLAARSYAPPAQPALPPMAGMSTGRPLVVIRFDRANVNYEQALYQATSKALELRPNAAFDVVGVAPAMGQPAQVALNSDIARTNANKVSRSLLNMGLPPDRVGIAQVTDPNAQVNEVHVYVR</sequence>
<evidence type="ECO:0000313" key="1">
    <source>
        <dbReference type="EMBL" id="MDY0872815.1"/>
    </source>
</evidence>
<keyword evidence="2" id="KW-1185">Reference proteome</keyword>
<accession>A0ABU5DZU8</accession>
<evidence type="ECO:0008006" key="3">
    <source>
        <dbReference type="Google" id="ProtNLM"/>
    </source>
</evidence>
<evidence type="ECO:0000313" key="2">
    <source>
        <dbReference type="Proteomes" id="UP001271769"/>
    </source>
</evidence>
<proteinExistence type="predicted"/>
<dbReference type="EMBL" id="JAXCLX010000002">
    <property type="protein sequence ID" value="MDY0872815.1"/>
    <property type="molecule type" value="Genomic_DNA"/>
</dbReference>
<gene>
    <name evidence="1" type="ORF">SMD31_12810</name>
</gene>
<dbReference type="RefSeq" id="WP_320501289.1">
    <property type="nucleotide sequence ID" value="NZ_JAXCLX010000002.1"/>
</dbReference>
<name>A0ABU5DZU8_9PROT</name>
<reference evidence="1 2" key="1">
    <citation type="journal article" date="2013" name="Antonie Van Leeuwenhoek">
        <title>Dongia rigui sp. nov., isolated from freshwater of a large wetland in Korea.</title>
        <authorList>
            <person name="Baik K.S."/>
            <person name="Hwang Y.M."/>
            <person name="Choi J.S."/>
            <person name="Kwon J."/>
            <person name="Seong C.N."/>
        </authorList>
    </citation>
    <scope>NUCLEOTIDE SEQUENCE [LARGE SCALE GENOMIC DNA]</scope>
    <source>
        <strain evidence="1 2">04SU4-P</strain>
    </source>
</reference>